<dbReference type="InterPro" id="IPR025524">
    <property type="entry name" value="DUF4412"/>
</dbReference>
<dbReference type="Proteomes" id="UP000886058">
    <property type="component" value="Unassembled WGS sequence"/>
</dbReference>
<reference evidence="3" key="1">
    <citation type="journal article" date="2020" name="mSystems">
        <title>Genome- and Community-Level Interaction Insights into Carbon Utilization and Element Cycling Functions of Hydrothermarchaeota in Hydrothermal Sediment.</title>
        <authorList>
            <person name="Zhou Z."/>
            <person name="Liu Y."/>
            <person name="Xu W."/>
            <person name="Pan J."/>
            <person name="Luo Z.H."/>
            <person name="Li M."/>
        </authorList>
    </citation>
    <scope>NUCLEOTIDE SEQUENCE [LARGE SCALE GENOMIC DNA]</scope>
    <source>
        <strain evidence="3">HyVt-633</strain>
    </source>
</reference>
<organism evidence="3">
    <name type="scientific">Chlorobaculum parvum</name>
    <dbReference type="NCBI Taxonomy" id="274539"/>
    <lineage>
        <taxon>Bacteria</taxon>
        <taxon>Pseudomonadati</taxon>
        <taxon>Chlorobiota</taxon>
        <taxon>Chlorobiia</taxon>
        <taxon>Chlorobiales</taxon>
        <taxon>Chlorobiaceae</taxon>
        <taxon>Chlorobaculum</taxon>
    </lineage>
</organism>
<sequence length="246" mass="28026">MKRPLSFFATLLLIILAIPTSARAAFTGEMEMSLTMPNGTSEINYLFGKRDQKMDMTMHLDRIPEPLKTTVITRSSRPDEAIIINHKARTWSAVNLRTAAESATLLDFDSNYRFSRIGNENIKGYPCEHVRLQSNTERLDLWISRGLADFSTFRLLQSQNPRLSNTSLSKALEQNGIDGFPVRIVQNNDNGRYAMELVRVKAEQVPESAFSIPSGYQKTERGHVSIDSDQKKHLRQLMEKMKAFEK</sequence>
<dbReference type="AlphaFoldDB" id="A0A7C5DEE8"/>
<dbReference type="EMBL" id="DRSQ01000060">
    <property type="protein sequence ID" value="HHE31548.1"/>
    <property type="molecule type" value="Genomic_DNA"/>
</dbReference>
<accession>A0A7C5DEE8</accession>
<keyword evidence="1" id="KW-0732">Signal</keyword>
<evidence type="ECO:0000256" key="1">
    <source>
        <dbReference type="SAM" id="SignalP"/>
    </source>
</evidence>
<dbReference type="Pfam" id="PF14371">
    <property type="entry name" value="DUF4412"/>
    <property type="match status" value="1"/>
</dbReference>
<feature type="domain" description="DUF4412" evidence="2">
    <location>
        <begin position="26"/>
        <end position="216"/>
    </location>
</feature>
<evidence type="ECO:0000313" key="3">
    <source>
        <dbReference type="EMBL" id="HHE31548.1"/>
    </source>
</evidence>
<evidence type="ECO:0000259" key="2">
    <source>
        <dbReference type="Pfam" id="PF14371"/>
    </source>
</evidence>
<comment type="caution">
    <text evidence="3">The sequence shown here is derived from an EMBL/GenBank/DDBJ whole genome shotgun (WGS) entry which is preliminary data.</text>
</comment>
<feature type="signal peptide" evidence="1">
    <location>
        <begin position="1"/>
        <end position="24"/>
    </location>
</feature>
<name>A0A7C5DEE8_9CHLB</name>
<proteinExistence type="predicted"/>
<protein>
    <submittedName>
        <fullName evidence="3">DUF4412 domain-containing protein</fullName>
    </submittedName>
</protein>
<gene>
    <name evidence="3" type="ORF">ENL07_02635</name>
</gene>
<feature type="chain" id="PRO_5027902143" evidence="1">
    <location>
        <begin position="25"/>
        <end position="246"/>
    </location>
</feature>